<dbReference type="RefSeq" id="WP_006330955.1">
    <property type="nucleotide sequence ID" value="NZ_BAHC01000049.1"/>
</dbReference>
<name>K6UZU9_9ACTN</name>
<dbReference type="Proteomes" id="UP000008363">
    <property type="component" value="Unassembled WGS sequence"/>
</dbReference>
<comment type="caution">
    <text evidence="1">The sequence shown here is derived from an EMBL/GenBank/DDBJ whole genome shotgun (WGS) entry which is preliminary data.</text>
</comment>
<protein>
    <submittedName>
        <fullName evidence="1">Uncharacterized protein</fullName>
    </submittedName>
</protein>
<dbReference type="eggNOG" id="ENOG502ZMC0">
    <property type="taxonomic scope" value="Bacteria"/>
</dbReference>
<sequence>MSERLFPDCPLPGCVNPTTRQGQPCPGCLHSFGDYLAHTPGGQPLTAPAQADRDHATRAAYRTQLDITAVERTLAISAGQQAKPGQTCWLCTERRACIRVDGRWECRDCTTIA</sequence>
<reference evidence="1 2" key="1">
    <citation type="submission" date="2012-08" db="EMBL/GenBank/DDBJ databases">
        <title>Whole genome shotgun sequence of Gordonia rhizosphera NBRC 16068.</title>
        <authorList>
            <person name="Takarada H."/>
            <person name="Isaki S."/>
            <person name="Hosoyama A."/>
            <person name="Tsuchikane K."/>
            <person name="Katsumata H."/>
            <person name="Baba S."/>
            <person name="Ohji S."/>
            <person name="Yamazaki S."/>
            <person name="Fujita N."/>
        </authorList>
    </citation>
    <scope>NUCLEOTIDE SEQUENCE [LARGE SCALE GENOMIC DNA]</scope>
    <source>
        <strain evidence="1 2">NBRC 16068</strain>
    </source>
</reference>
<evidence type="ECO:0000313" key="1">
    <source>
        <dbReference type="EMBL" id="GAB89073.1"/>
    </source>
</evidence>
<evidence type="ECO:0000313" key="2">
    <source>
        <dbReference type="Proteomes" id="UP000008363"/>
    </source>
</evidence>
<dbReference type="STRING" id="1108045.GORHZ_049_00060"/>
<accession>K6UZU9</accession>
<dbReference type="AlphaFoldDB" id="K6UZU9"/>
<organism evidence="1 2">
    <name type="scientific">Gordonia rhizosphera NBRC 16068</name>
    <dbReference type="NCBI Taxonomy" id="1108045"/>
    <lineage>
        <taxon>Bacteria</taxon>
        <taxon>Bacillati</taxon>
        <taxon>Actinomycetota</taxon>
        <taxon>Actinomycetes</taxon>
        <taxon>Mycobacteriales</taxon>
        <taxon>Gordoniaceae</taxon>
        <taxon>Gordonia</taxon>
    </lineage>
</organism>
<keyword evidence="2" id="KW-1185">Reference proteome</keyword>
<gene>
    <name evidence="1" type="ORF">GORHZ_049_00060</name>
</gene>
<dbReference type="EMBL" id="BAHC01000049">
    <property type="protein sequence ID" value="GAB89073.1"/>
    <property type="molecule type" value="Genomic_DNA"/>
</dbReference>
<proteinExistence type="predicted"/>
<dbReference type="OrthoDB" id="4558896at2"/>